<evidence type="ECO:0000313" key="1">
    <source>
        <dbReference type="EMBL" id="KAK9241345.1"/>
    </source>
</evidence>
<accession>A0ACC3TCH3</accession>
<name>A0ACC3TCH3_LIPKO</name>
<keyword evidence="2" id="KW-1185">Reference proteome</keyword>
<organism evidence="1 2">
    <name type="scientific">Lipomyces kononenkoae</name>
    <name type="common">Yeast</name>
    <dbReference type="NCBI Taxonomy" id="34357"/>
    <lineage>
        <taxon>Eukaryota</taxon>
        <taxon>Fungi</taxon>
        <taxon>Dikarya</taxon>
        <taxon>Ascomycota</taxon>
        <taxon>Saccharomycotina</taxon>
        <taxon>Lipomycetes</taxon>
        <taxon>Lipomycetales</taxon>
        <taxon>Lipomycetaceae</taxon>
        <taxon>Lipomyces</taxon>
    </lineage>
</organism>
<protein>
    <submittedName>
        <fullName evidence="1">Phosphatidylserine decarboxylase-domain-containing protein</fullName>
    </submittedName>
</protein>
<evidence type="ECO:0000313" key="2">
    <source>
        <dbReference type="Proteomes" id="UP001433508"/>
    </source>
</evidence>
<gene>
    <name evidence="1" type="ORF">V1525DRAFT_415933</name>
</gene>
<dbReference type="EMBL" id="MU971335">
    <property type="protein sequence ID" value="KAK9241345.1"/>
    <property type="molecule type" value="Genomic_DNA"/>
</dbReference>
<dbReference type="Proteomes" id="UP001433508">
    <property type="component" value="Unassembled WGS sequence"/>
</dbReference>
<comment type="caution">
    <text evidence="1">The sequence shown here is derived from an EMBL/GenBank/DDBJ whole genome shotgun (WGS) entry which is preliminary data.</text>
</comment>
<proteinExistence type="predicted"/>
<reference evidence="2" key="1">
    <citation type="journal article" date="2024" name="Front. Bioeng. Biotechnol.">
        <title>Genome-scale model development and genomic sequencing of the oleaginous clade Lipomyces.</title>
        <authorList>
            <person name="Czajka J.J."/>
            <person name="Han Y."/>
            <person name="Kim J."/>
            <person name="Mondo S.J."/>
            <person name="Hofstad B.A."/>
            <person name="Robles A."/>
            <person name="Haridas S."/>
            <person name="Riley R."/>
            <person name="LaButti K."/>
            <person name="Pangilinan J."/>
            <person name="Andreopoulos W."/>
            <person name="Lipzen A."/>
            <person name="Yan J."/>
            <person name="Wang M."/>
            <person name="Ng V."/>
            <person name="Grigoriev I.V."/>
            <person name="Spatafora J.W."/>
            <person name="Magnuson J.K."/>
            <person name="Baker S.E."/>
            <person name="Pomraning K.R."/>
        </authorList>
    </citation>
    <scope>NUCLEOTIDE SEQUENCE [LARGE SCALE GENOMIC DNA]</scope>
    <source>
        <strain evidence="2">CBS 7786</strain>
    </source>
</reference>
<sequence length="378" mass="42382">MLAAEHLEATCQMLEQTTYQAISNHKVDPKETLHRPAWQEVSRRLFNRFLPPERVQSLEANWHLGNYVIDRTTGAKLFEDMSIYERLGMHLLYYGYEQERVLHWKRTLDLLQSQSEKMGREYDSPRSKDHIQPFVDSFKLRDTLAELKKPDLDDYASFNDFFSRELKDGARPIAEPDNAGVVSSPADCRLTAFPTIDLATEYWIKGSGFTIERLLGGDAALPARFEGGTIVIARLAPQDYHRWHSPIDGTVESVRDIPGAYYTVNPQAVNESGTLDVFCENKRSVMLCQRRPTGSPVAIVAVGAMLVGSIVYEPGVDRPGTEIKRGQTLGSFRYGGSTVIVLFSAGEVGLDEDLVKNSTEQHCETLVRVGWRIGAGPA</sequence>